<evidence type="ECO:0000313" key="2">
    <source>
        <dbReference type="EMBL" id="KAE9384606.1"/>
    </source>
</evidence>
<organism evidence="2 3">
    <name type="scientific">Gymnopus androsaceus JB14</name>
    <dbReference type="NCBI Taxonomy" id="1447944"/>
    <lineage>
        <taxon>Eukaryota</taxon>
        <taxon>Fungi</taxon>
        <taxon>Dikarya</taxon>
        <taxon>Basidiomycota</taxon>
        <taxon>Agaricomycotina</taxon>
        <taxon>Agaricomycetes</taxon>
        <taxon>Agaricomycetidae</taxon>
        <taxon>Agaricales</taxon>
        <taxon>Marasmiineae</taxon>
        <taxon>Omphalotaceae</taxon>
        <taxon>Gymnopus</taxon>
    </lineage>
</organism>
<reference evidence="2" key="1">
    <citation type="journal article" date="2019" name="Environ. Microbiol.">
        <title>Fungal ecological strategies reflected in gene transcription - a case study of two litter decomposers.</title>
        <authorList>
            <person name="Barbi F."/>
            <person name="Kohler A."/>
            <person name="Barry K."/>
            <person name="Baskaran P."/>
            <person name="Daum C."/>
            <person name="Fauchery L."/>
            <person name="Ihrmark K."/>
            <person name="Kuo A."/>
            <person name="LaButti K."/>
            <person name="Lipzen A."/>
            <person name="Morin E."/>
            <person name="Grigoriev I.V."/>
            <person name="Henrissat B."/>
            <person name="Lindahl B."/>
            <person name="Martin F."/>
        </authorList>
    </citation>
    <scope>NUCLEOTIDE SEQUENCE</scope>
    <source>
        <strain evidence="2">JB14</strain>
    </source>
</reference>
<accession>A0A6A4GGC5</accession>
<dbReference type="OrthoDB" id="3066435at2759"/>
<protein>
    <submittedName>
        <fullName evidence="2">Uncharacterized protein</fullName>
    </submittedName>
</protein>
<name>A0A6A4GGC5_9AGAR</name>
<sequence length="160" mass="16489">MLIPVGTETSGDSPATTYLYSEVLQLATTSTGTSTTATLTILECVFGEHPPLVVSASGFVLSVTLYDIDSQGDNISDEISCHYTNSVNGECVEVNTLFTATTTGKAITGTLQESAPTSSASGSGSYNGAIAGIELNGRMLAMIVTFTTVGAGFFTTLFCI</sequence>
<dbReference type="Proteomes" id="UP000799118">
    <property type="component" value="Unassembled WGS sequence"/>
</dbReference>
<proteinExistence type="predicted"/>
<feature type="transmembrane region" description="Helical" evidence="1">
    <location>
        <begin position="139"/>
        <end position="159"/>
    </location>
</feature>
<dbReference type="EMBL" id="ML770112">
    <property type="protein sequence ID" value="KAE9384606.1"/>
    <property type="molecule type" value="Genomic_DNA"/>
</dbReference>
<evidence type="ECO:0000313" key="3">
    <source>
        <dbReference type="Proteomes" id="UP000799118"/>
    </source>
</evidence>
<keyword evidence="1" id="KW-1133">Transmembrane helix</keyword>
<dbReference type="AlphaFoldDB" id="A0A6A4GGC5"/>
<evidence type="ECO:0000256" key="1">
    <source>
        <dbReference type="SAM" id="Phobius"/>
    </source>
</evidence>
<gene>
    <name evidence="2" type="ORF">BT96DRAFT_1007908</name>
</gene>
<keyword evidence="1" id="KW-0472">Membrane</keyword>
<keyword evidence="1" id="KW-0812">Transmembrane</keyword>
<keyword evidence="3" id="KW-1185">Reference proteome</keyword>